<dbReference type="GO" id="GO:0016787">
    <property type="term" value="F:hydrolase activity"/>
    <property type="evidence" value="ECO:0007669"/>
    <property type="project" value="UniProtKB-KW"/>
</dbReference>
<dbReference type="InterPro" id="IPR018550">
    <property type="entry name" value="Lipid-A_deacylase-rel"/>
</dbReference>
<organism evidence="1 2">
    <name type="scientific">Hoeflea poritis</name>
    <dbReference type="NCBI Taxonomy" id="2993659"/>
    <lineage>
        <taxon>Bacteria</taxon>
        <taxon>Pseudomonadati</taxon>
        <taxon>Pseudomonadota</taxon>
        <taxon>Alphaproteobacteria</taxon>
        <taxon>Hyphomicrobiales</taxon>
        <taxon>Rhizobiaceae</taxon>
        <taxon>Hoeflea</taxon>
    </lineage>
</organism>
<dbReference type="EMBL" id="JAPJZH010000004">
    <property type="protein sequence ID" value="MDA4845287.1"/>
    <property type="molecule type" value="Genomic_DNA"/>
</dbReference>
<gene>
    <name evidence="1" type="ORF">OOZ53_08000</name>
</gene>
<evidence type="ECO:0000313" key="1">
    <source>
        <dbReference type="EMBL" id="MDA4845287.1"/>
    </source>
</evidence>
<name>A0ABT4VMD6_9HYPH</name>
<dbReference type="Gene3D" id="2.40.160.20">
    <property type="match status" value="1"/>
</dbReference>
<dbReference type="RefSeq" id="WP_271088891.1">
    <property type="nucleotide sequence ID" value="NZ_JAPJZH010000004.1"/>
</dbReference>
<proteinExistence type="predicted"/>
<comment type="caution">
    <text evidence="1">The sequence shown here is derived from an EMBL/GenBank/DDBJ whole genome shotgun (WGS) entry which is preliminary data.</text>
</comment>
<sequence>MEIGKHAKDWEARFGGGAFDTGPASPNHFSGGIINGEILLPSPDILEAIGSPRPLVGADIAISDNPIHVVYTGLNWQVHLSRRLYVGFTGGGSWNSSRVTTDAASGATKDLGSDWLFLLQATIGLDITDKLLVEVFYNHFSNASLTDFNVGLESVGGRMGYRF</sequence>
<keyword evidence="1" id="KW-0378">Hydrolase</keyword>
<evidence type="ECO:0000313" key="2">
    <source>
        <dbReference type="Proteomes" id="UP001148313"/>
    </source>
</evidence>
<accession>A0ABT4VMD6</accession>
<dbReference type="Proteomes" id="UP001148313">
    <property type="component" value="Unassembled WGS sequence"/>
</dbReference>
<dbReference type="Pfam" id="PF09411">
    <property type="entry name" value="PagL"/>
    <property type="match status" value="1"/>
</dbReference>
<keyword evidence="2" id="KW-1185">Reference proteome</keyword>
<protein>
    <submittedName>
        <fullName evidence="1">Acyloxyacyl hydrolase</fullName>
    </submittedName>
</protein>
<reference evidence="1" key="1">
    <citation type="submission" date="2022-11" db="EMBL/GenBank/DDBJ databases">
        <title>Hoeflea poritis sp. nov., isolated from scleractinian coral Porites lutea.</title>
        <authorList>
            <person name="Zhang G."/>
            <person name="Wei Q."/>
            <person name="Cai L."/>
        </authorList>
    </citation>
    <scope>NUCLEOTIDE SEQUENCE</scope>
    <source>
        <strain evidence="1">E7-10</strain>
    </source>
</reference>